<evidence type="ECO:0000313" key="1">
    <source>
        <dbReference type="EMBL" id="GBF40656.1"/>
    </source>
</evidence>
<protein>
    <submittedName>
        <fullName evidence="1">Glycoside hydrolase 15-related protein</fullName>
    </submittedName>
</protein>
<dbReference type="GO" id="GO:0016787">
    <property type="term" value="F:hydrolase activity"/>
    <property type="evidence" value="ECO:0007669"/>
    <property type="project" value="UniProtKB-KW"/>
</dbReference>
<name>A0A2P2D7P8_9LEPT</name>
<organism evidence="1 2">
    <name type="scientific">Leptospira johnsonii</name>
    <dbReference type="NCBI Taxonomy" id="1917820"/>
    <lineage>
        <taxon>Bacteria</taxon>
        <taxon>Pseudomonadati</taxon>
        <taxon>Spirochaetota</taxon>
        <taxon>Spirochaetia</taxon>
        <taxon>Leptospirales</taxon>
        <taxon>Leptospiraceae</taxon>
        <taxon>Leptospira</taxon>
    </lineage>
</organism>
<dbReference type="RefSeq" id="WP_135354764.1">
    <property type="nucleotide sequence ID" value="NZ_BFAY01000013.1"/>
</dbReference>
<dbReference type="Proteomes" id="UP000245076">
    <property type="component" value="Unassembled WGS sequence"/>
</dbReference>
<sequence length="73" mass="8753">MVRDRQSERDRKGAEEMKKDQLLSNDVFEIIWENEDTLKITLHYTPNFSRTFWIHGGDFEYVLQGLASVRYMP</sequence>
<accession>A0A2P2D7P8</accession>
<dbReference type="EMBL" id="BFAY01000013">
    <property type="protein sequence ID" value="GBF40656.1"/>
    <property type="molecule type" value="Genomic_DNA"/>
</dbReference>
<proteinExistence type="predicted"/>
<evidence type="ECO:0000313" key="2">
    <source>
        <dbReference type="Proteomes" id="UP000245076"/>
    </source>
</evidence>
<gene>
    <name evidence="1" type="ORF">LPTSP1_36740</name>
</gene>
<comment type="caution">
    <text evidence="1">The sequence shown here is derived from an EMBL/GenBank/DDBJ whole genome shotgun (WGS) entry which is preliminary data.</text>
</comment>
<keyword evidence="2" id="KW-1185">Reference proteome</keyword>
<keyword evidence="1" id="KW-0378">Hydrolase</keyword>
<reference evidence="1 2" key="1">
    <citation type="submission" date="2018-02" db="EMBL/GenBank/DDBJ databases">
        <title>Novel Leptospira species isolated from soil and water in Japan.</title>
        <authorList>
            <person name="Nakao R."/>
            <person name="Masuzawa T."/>
        </authorList>
    </citation>
    <scope>NUCLEOTIDE SEQUENCE [LARGE SCALE GENOMIC DNA]</scope>
    <source>
        <strain evidence="1 2">E8</strain>
    </source>
</reference>
<dbReference type="AlphaFoldDB" id="A0A2P2D7P8"/>